<keyword evidence="2" id="KW-1185">Reference proteome</keyword>
<gene>
    <name evidence="1" type="ORF">PR048_007628</name>
</gene>
<name>A0ABQ9HVM8_9NEOP</name>
<protein>
    <submittedName>
        <fullName evidence="1">Uncharacterized protein</fullName>
    </submittedName>
</protein>
<comment type="caution">
    <text evidence="1">The sequence shown here is derived from an EMBL/GenBank/DDBJ whole genome shotgun (WGS) entry which is preliminary data.</text>
</comment>
<evidence type="ECO:0000313" key="2">
    <source>
        <dbReference type="Proteomes" id="UP001159363"/>
    </source>
</evidence>
<accession>A0ABQ9HVM8</accession>
<reference evidence="1 2" key="1">
    <citation type="submission" date="2023-02" db="EMBL/GenBank/DDBJ databases">
        <title>LHISI_Scaffold_Assembly.</title>
        <authorList>
            <person name="Stuart O.P."/>
            <person name="Cleave R."/>
            <person name="Magrath M.J.L."/>
            <person name="Mikheyev A.S."/>
        </authorList>
    </citation>
    <scope>NUCLEOTIDE SEQUENCE [LARGE SCALE GENOMIC DNA]</scope>
    <source>
        <strain evidence="1">Daus_M_001</strain>
        <tissue evidence="1">Leg muscle</tissue>
    </source>
</reference>
<proteinExistence type="predicted"/>
<organism evidence="1 2">
    <name type="scientific">Dryococelus australis</name>
    <dbReference type="NCBI Taxonomy" id="614101"/>
    <lineage>
        <taxon>Eukaryota</taxon>
        <taxon>Metazoa</taxon>
        <taxon>Ecdysozoa</taxon>
        <taxon>Arthropoda</taxon>
        <taxon>Hexapoda</taxon>
        <taxon>Insecta</taxon>
        <taxon>Pterygota</taxon>
        <taxon>Neoptera</taxon>
        <taxon>Polyneoptera</taxon>
        <taxon>Phasmatodea</taxon>
        <taxon>Verophasmatodea</taxon>
        <taxon>Anareolatae</taxon>
        <taxon>Phasmatidae</taxon>
        <taxon>Eurycanthinae</taxon>
        <taxon>Dryococelus</taxon>
    </lineage>
</organism>
<evidence type="ECO:0000313" key="1">
    <source>
        <dbReference type="EMBL" id="KAJ8888141.1"/>
    </source>
</evidence>
<dbReference type="EMBL" id="JARBHB010000003">
    <property type="protein sequence ID" value="KAJ8888141.1"/>
    <property type="molecule type" value="Genomic_DNA"/>
</dbReference>
<dbReference type="Proteomes" id="UP001159363">
    <property type="component" value="Chromosome 3"/>
</dbReference>
<sequence>MVITPAVTSLLPVPSRTQALHTLGKSTVATNPQHNWAAPPAELYTTNYHPDWSSKGQLTSATNWFVQICSPPQMPTKPSPLEDPTPVIAHVVAPVPSTNPQLLSIVNSLAVQIPSKATTTVQRKI</sequence>